<comment type="caution">
    <text evidence="3">The sequence shown here is derived from an EMBL/GenBank/DDBJ whole genome shotgun (WGS) entry which is preliminary data.</text>
</comment>
<accession>A0A4V2XAB0</accession>
<dbReference type="InterPro" id="IPR011856">
    <property type="entry name" value="tRNA_endonuc-like_dom_sf"/>
</dbReference>
<organism evidence="3 4">
    <name type="scientific">Arundinibacter roseus</name>
    <dbReference type="NCBI Taxonomy" id="2070510"/>
    <lineage>
        <taxon>Bacteria</taxon>
        <taxon>Pseudomonadati</taxon>
        <taxon>Bacteroidota</taxon>
        <taxon>Cytophagia</taxon>
        <taxon>Cytophagales</taxon>
        <taxon>Spirosomataceae</taxon>
        <taxon>Arundinibacter</taxon>
    </lineage>
</organism>
<evidence type="ECO:0000313" key="3">
    <source>
        <dbReference type="EMBL" id="TDB66925.1"/>
    </source>
</evidence>
<dbReference type="Proteomes" id="UP000295706">
    <property type="component" value="Unassembled WGS sequence"/>
</dbReference>
<dbReference type="AlphaFoldDB" id="A0A4V2XAB0"/>
<evidence type="ECO:0000259" key="1">
    <source>
        <dbReference type="Pfam" id="PF06250"/>
    </source>
</evidence>
<dbReference type="Gene3D" id="3.40.1350.10">
    <property type="match status" value="1"/>
</dbReference>
<dbReference type="RefSeq" id="WP_132116057.1">
    <property type="nucleotide sequence ID" value="NZ_SMJU01000004.1"/>
</dbReference>
<feature type="domain" description="YhcG PDDEXK nuclease" evidence="1">
    <location>
        <begin position="234"/>
        <end position="386"/>
    </location>
</feature>
<feature type="domain" description="YhcG N-terminal" evidence="2">
    <location>
        <begin position="13"/>
        <end position="93"/>
    </location>
</feature>
<protein>
    <submittedName>
        <fullName evidence="3">DUF1016 domain-containing protein</fullName>
    </submittedName>
</protein>
<dbReference type="Pfam" id="PF17761">
    <property type="entry name" value="DUF1016_N"/>
    <property type="match status" value="2"/>
</dbReference>
<keyword evidence="4" id="KW-1185">Reference proteome</keyword>
<dbReference type="OrthoDB" id="9801263at2"/>
<dbReference type="InterPro" id="IPR041527">
    <property type="entry name" value="YhcG_N"/>
</dbReference>
<dbReference type="EMBL" id="SMJU01000004">
    <property type="protein sequence ID" value="TDB66925.1"/>
    <property type="molecule type" value="Genomic_DNA"/>
</dbReference>
<dbReference type="InterPro" id="IPR009362">
    <property type="entry name" value="YhcG_C"/>
</dbReference>
<evidence type="ECO:0000313" key="4">
    <source>
        <dbReference type="Proteomes" id="UP000295706"/>
    </source>
</evidence>
<gene>
    <name evidence="3" type="ORF">EZE20_07330</name>
</gene>
<feature type="domain" description="YhcG N-terminal" evidence="2">
    <location>
        <begin position="155"/>
        <end position="209"/>
    </location>
</feature>
<dbReference type="Pfam" id="PF06250">
    <property type="entry name" value="YhcG_C"/>
    <property type="match status" value="1"/>
</dbReference>
<proteinExistence type="predicted"/>
<dbReference type="GO" id="GO:0003676">
    <property type="term" value="F:nucleic acid binding"/>
    <property type="evidence" value="ECO:0007669"/>
    <property type="project" value="InterPro"/>
</dbReference>
<name>A0A4V2XAB0_9BACT</name>
<dbReference type="InterPro" id="IPR053148">
    <property type="entry name" value="PD-DEXK-like_domain"/>
</dbReference>
<reference evidence="3 4" key="1">
    <citation type="submission" date="2019-02" db="EMBL/GenBank/DDBJ databases">
        <title>Arundinibacter roseus gen. nov., sp. nov., a new member of the family Cytophagaceae.</title>
        <authorList>
            <person name="Szuroczki S."/>
            <person name="Khayer B."/>
            <person name="Sproer C."/>
            <person name="Toumi M."/>
            <person name="Szabo A."/>
            <person name="Felfoldi T."/>
            <person name="Schumann P."/>
            <person name="Toth E."/>
        </authorList>
    </citation>
    <scope>NUCLEOTIDE SEQUENCE [LARGE SCALE GENOMIC DNA]</scope>
    <source>
        <strain evidence="3 4">DMA-k-7a</strain>
    </source>
</reference>
<dbReference type="PANTHER" id="PTHR30547:SF0">
    <property type="entry name" value="BLR8175 PROTEIN"/>
    <property type="match status" value="1"/>
</dbReference>
<evidence type="ECO:0000259" key="2">
    <source>
        <dbReference type="Pfam" id="PF17761"/>
    </source>
</evidence>
<dbReference type="PANTHER" id="PTHR30547">
    <property type="entry name" value="UNCHARACTERIZED PROTEIN YHCG-RELATED"/>
    <property type="match status" value="1"/>
</dbReference>
<sequence>MKEEKYIQMLAQVQEQIKNAQLKTISAANSQMLLLYWKLGNVILQNQAQQGWGAKIIELLSADIKKEFPSLKGFSIRNLKYMRAFAESYQIPVIQQYNLIEIRLKTEGFSRNLVSQLLLSEENVIVQQPVAQLQNQDFNPILTQKAIEQSEETLFLSSILAKIPWSHHIVLIDKLGHVGKRLWYMLNSLEHGNSRNILTLQIESGLFERQVSNQKINNFTKNLPPVQSDFANYLLKDPYIFDFVQAQEKANERNIEEQLSQHISKFLLELGQGFAFIGRQVHIEIADTDFFIDLLFYHTKLHCYVVVELKARPFEPGDASQLNFYVNVVNDQMKTSHDNDTIGLLLCRGKNEVLAEYALRGFNTAIGISDYHFSKAIPDELKSSLPQIEDLENELTDIKS</sequence>